<comment type="catalytic activity">
    <reaction evidence="7">
        <text>N(6)-methyl-AMP + H2O + H(+) = IMP + methylamine</text>
        <dbReference type="Rhea" id="RHEA:16001"/>
        <dbReference type="ChEBI" id="CHEBI:15377"/>
        <dbReference type="ChEBI" id="CHEBI:15378"/>
        <dbReference type="ChEBI" id="CHEBI:58053"/>
        <dbReference type="ChEBI" id="CHEBI:59338"/>
        <dbReference type="ChEBI" id="CHEBI:144842"/>
    </reaction>
    <physiologicalReaction direction="left-to-right" evidence="7">
        <dbReference type="Rhea" id="RHEA:16002"/>
    </physiologicalReaction>
</comment>
<reference evidence="9" key="1">
    <citation type="submission" date="2022-07" db="EMBL/GenBank/DDBJ databases">
        <title>Genome Sequence of Physisporinus lineatus.</title>
        <authorList>
            <person name="Buettner E."/>
        </authorList>
    </citation>
    <scope>NUCLEOTIDE SEQUENCE</scope>
    <source>
        <strain evidence="9">VT162</strain>
    </source>
</reference>
<name>A0AAD5V683_9APHY</name>
<protein>
    <recommendedName>
        <fullName evidence="8">Adenosine deaminase domain-containing protein</fullName>
    </recommendedName>
</protein>
<keyword evidence="6" id="KW-0546">Nucleotide metabolism</keyword>
<comment type="caution">
    <text evidence="9">The sequence shown here is derived from an EMBL/GenBank/DDBJ whole genome shotgun (WGS) entry which is preliminary data.</text>
</comment>
<dbReference type="GO" id="GO:0046103">
    <property type="term" value="P:inosine biosynthetic process"/>
    <property type="evidence" value="ECO:0007669"/>
    <property type="project" value="TreeGrafter"/>
</dbReference>
<evidence type="ECO:0000256" key="2">
    <source>
        <dbReference type="ARBA" id="ARBA00006676"/>
    </source>
</evidence>
<keyword evidence="5" id="KW-0862">Zinc</keyword>
<dbReference type="InterPro" id="IPR032466">
    <property type="entry name" value="Metal_Hydrolase"/>
</dbReference>
<keyword evidence="10" id="KW-1185">Reference proteome</keyword>
<dbReference type="PANTHER" id="PTHR11409">
    <property type="entry name" value="ADENOSINE DEAMINASE"/>
    <property type="match status" value="1"/>
</dbReference>
<evidence type="ECO:0000256" key="7">
    <source>
        <dbReference type="ARBA" id="ARBA00048787"/>
    </source>
</evidence>
<keyword evidence="3" id="KW-0479">Metal-binding</keyword>
<evidence type="ECO:0000313" key="10">
    <source>
        <dbReference type="Proteomes" id="UP001212997"/>
    </source>
</evidence>
<accession>A0AAD5V683</accession>
<gene>
    <name evidence="9" type="ORF">NLI96_g6228</name>
</gene>
<dbReference type="PANTHER" id="PTHR11409:SF42">
    <property type="entry name" value="ADENOSINE DEAMINASE-LIKE PROTEIN"/>
    <property type="match status" value="1"/>
</dbReference>
<dbReference type="Proteomes" id="UP001212997">
    <property type="component" value="Unassembled WGS sequence"/>
</dbReference>
<keyword evidence="4" id="KW-0378">Hydrolase</keyword>
<dbReference type="GO" id="GO:0046872">
    <property type="term" value="F:metal ion binding"/>
    <property type="evidence" value="ECO:0007669"/>
    <property type="project" value="UniProtKB-KW"/>
</dbReference>
<evidence type="ECO:0000259" key="8">
    <source>
        <dbReference type="Pfam" id="PF00962"/>
    </source>
</evidence>
<feature type="domain" description="Adenosine deaminase" evidence="8">
    <location>
        <begin position="35"/>
        <end position="362"/>
    </location>
</feature>
<dbReference type="GO" id="GO:0009117">
    <property type="term" value="P:nucleotide metabolic process"/>
    <property type="evidence" value="ECO:0007669"/>
    <property type="project" value="UniProtKB-KW"/>
</dbReference>
<sequence>MSNTGNSEQTALSSYVADALASLSADQLLFIKQLPKAELHAHLNGCIPITVLQQLASQYTSAEAASSQSVLPDAVKAGVDRLTKGITLDQIHDFFGLFPAIYALTSSPEPLALATRAVLAQFLDPSPIDGYPQAAYLELRSTPRESPAMTRLKYVQTVLDEVEKYPPHQAALIVSLDRRMSDAVASECIDCAVSLRKAGRRVVGIDLCGDPLQRYAYPHHILERFTTPSPLSISPSSHFTQQTRDNPLVETLQLLSYAPNRLGHATFLGDAEKDFVHGSKICVEICLSSNLLCKTVQNLNDHHIAHYLKHNHPIAVCTDDTLPFRNTLVGEYALLMAKPPLGLGLSEEEVERIAKMGMECRFKST</sequence>
<evidence type="ECO:0000256" key="3">
    <source>
        <dbReference type="ARBA" id="ARBA00022723"/>
    </source>
</evidence>
<dbReference type="AlphaFoldDB" id="A0AAD5V683"/>
<dbReference type="InterPro" id="IPR006330">
    <property type="entry name" value="Ado/ade_deaminase"/>
</dbReference>
<dbReference type="GO" id="GO:0004000">
    <property type="term" value="F:adenosine deaminase activity"/>
    <property type="evidence" value="ECO:0007669"/>
    <property type="project" value="TreeGrafter"/>
</dbReference>
<dbReference type="GO" id="GO:0006154">
    <property type="term" value="P:adenosine catabolic process"/>
    <property type="evidence" value="ECO:0007669"/>
    <property type="project" value="TreeGrafter"/>
</dbReference>
<comment type="cofactor">
    <cofactor evidence="1">
        <name>Zn(2+)</name>
        <dbReference type="ChEBI" id="CHEBI:29105"/>
    </cofactor>
</comment>
<evidence type="ECO:0000256" key="4">
    <source>
        <dbReference type="ARBA" id="ARBA00022801"/>
    </source>
</evidence>
<evidence type="ECO:0000256" key="1">
    <source>
        <dbReference type="ARBA" id="ARBA00001947"/>
    </source>
</evidence>
<organism evidence="9 10">
    <name type="scientific">Meripilus lineatus</name>
    <dbReference type="NCBI Taxonomy" id="2056292"/>
    <lineage>
        <taxon>Eukaryota</taxon>
        <taxon>Fungi</taxon>
        <taxon>Dikarya</taxon>
        <taxon>Basidiomycota</taxon>
        <taxon>Agaricomycotina</taxon>
        <taxon>Agaricomycetes</taxon>
        <taxon>Polyporales</taxon>
        <taxon>Meripilaceae</taxon>
        <taxon>Meripilus</taxon>
    </lineage>
</organism>
<dbReference type="Pfam" id="PF00962">
    <property type="entry name" value="A_deaminase"/>
    <property type="match status" value="1"/>
</dbReference>
<dbReference type="SUPFAM" id="SSF51556">
    <property type="entry name" value="Metallo-dependent hydrolases"/>
    <property type="match status" value="1"/>
</dbReference>
<evidence type="ECO:0000256" key="5">
    <source>
        <dbReference type="ARBA" id="ARBA00022833"/>
    </source>
</evidence>
<comment type="similarity">
    <text evidence="2">Belongs to the metallo-dependent hydrolases superfamily. Adenosine and AMP deaminases family.</text>
</comment>
<dbReference type="InterPro" id="IPR001365">
    <property type="entry name" value="A_deaminase_dom"/>
</dbReference>
<dbReference type="Gene3D" id="3.20.20.140">
    <property type="entry name" value="Metal-dependent hydrolases"/>
    <property type="match status" value="1"/>
</dbReference>
<dbReference type="EMBL" id="JANAWD010000223">
    <property type="protein sequence ID" value="KAJ3483553.1"/>
    <property type="molecule type" value="Genomic_DNA"/>
</dbReference>
<evidence type="ECO:0000313" key="9">
    <source>
        <dbReference type="EMBL" id="KAJ3483553.1"/>
    </source>
</evidence>
<evidence type="ECO:0000256" key="6">
    <source>
        <dbReference type="ARBA" id="ARBA00023080"/>
    </source>
</evidence>
<proteinExistence type="inferred from homology"/>